<evidence type="ECO:0000256" key="1">
    <source>
        <dbReference type="SAM" id="Phobius"/>
    </source>
</evidence>
<dbReference type="RefSeq" id="WP_187542241.1">
    <property type="nucleotide sequence ID" value="NZ_CP060717.1"/>
</dbReference>
<dbReference type="EMBL" id="CP060717">
    <property type="protein sequence ID" value="QNN65248.1"/>
    <property type="molecule type" value="Genomic_DNA"/>
</dbReference>
<evidence type="ECO:0000313" key="2">
    <source>
        <dbReference type="EMBL" id="QNN65248.1"/>
    </source>
</evidence>
<proteinExistence type="predicted"/>
<keyword evidence="1" id="KW-0472">Membrane</keyword>
<dbReference type="KEGG" id="srhi:H9L12_00940"/>
<evidence type="ECO:0000313" key="3">
    <source>
        <dbReference type="Proteomes" id="UP000515955"/>
    </source>
</evidence>
<organism evidence="2 3">
    <name type="scientific">Sphingomonas rhizophila</name>
    <dbReference type="NCBI Taxonomy" id="2071607"/>
    <lineage>
        <taxon>Bacteria</taxon>
        <taxon>Pseudomonadati</taxon>
        <taxon>Pseudomonadota</taxon>
        <taxon>Alphaproteobacteria</taxon>
        <taxon>Sphingomonadales</taxon>
        <taxon>Sphingomonadaceae</taxon>
        <taxon>Sphingomonas</taxon>
    </lineage>
</organism>
<name>A0A7G9SBM3_9SPHN</name>
<accession>A0A7G9SBM3</accession>
<reference evidence="2 3" key="1">
    <citation type="submission" date="2020-08" db="EMBL/GenBank/DDBJ databases">
        <title>Genome sequence of Sphingomonas rhizophila KACC 19189T.</title>
        <authorList>
            <person name="Hyun D.-W."/>
            <person name="Bae J.-W."/>
        </authorList>
    </citation>
    <scope>NUCLEOTIDE SEQUENCE [LARGE SCALE GENOMIC DNA]</scope>
    <source>
        <strain evidence="2 3">KACC 19189</strain>
    </source>
</reference>
<dbReference type="Proteomes" id="UP000515955">
    <property type="component" value="Chromosome"/>
</dbReference>
<sequence>MEYDLQRPPISIAFRAAPLFFGTVLFGACAAWIALGPQTDGPVGAIVGGRGRMTLLGVSAAAGALILSAWFAFYAVRSAIGRPALVADDAELRVRTIPFKTYPLSQLADIRIEGDSLMIVPRHGKARKIRLALLADCDDALLRIRELLAKEQERKS</sequence>
<keyword evidence="1" id="KW-1133">Transmembrane helix</keyword>
<protein>
    <submittedName>
        <fullName evidence="2">Uncharacterized protein</fullName>
    </submittedName>
</protein>
<keyword evidence="3" id="KW-1185">Reference proteome</keyword>
<gene>
    <name evidence="2" type="ORF">H9L12_00940</name>
</gene>
<dbReference type="AlphaFoldDB" id="A0A7G9SBM3"/>
<keyword evidence="1" id="KW-0812">Transmembrane</keyword>
<feature type="transmembrane region" description="Helical" evidence="1">
    <location>
        <begin position="55"/>
        <end position="76"/>
    </location>
</feature>
<feature type="transmembrane region" description="Helical" evidence="1">
    <location>
        <begin position="12"/>
        <end position="35"/>
    </location>
</feature>
<dbReference type="PROSITE" id="PS51257">
    <property type="entry name" value="PROKAR_LIPOPROTEIN"/>
    <property type="match status" value="1"/>
</dbReference>